<organism evidence="2 3">
    <name type="scientific">Listeria fleischmannii FSL S10-1203</name>
    <dbReference type="NCBI Taxonomy" id="1265822"/>
    <lineage>
        <taxon>Bacteria</taxon>
        <taxon>Bacillati</taxon>
        <taxon>Bacillota</taxon>
        <taxon>Bacilli</taxon>
        <taxon>Bacillales</taxon>
        <taxon>Listeriaceae</taxon>
        <taxon>Listeria</taxon>
    </lineage>
</organism>
<dbReference type="RefSeq" id="WP_036065325.1">
    <property type="nucleotide sequence ID" value="NZ_AODM01000082.1"/>
</dbReference>
<evidence type="ECO:0000313" key="3">
    <source>
        <dbReference type="Proteomes" id="UP000019241"/>
    </source>
</evidence>
<dbReference type="PATRIC" id="fig|1265822.4.peg.4027"/>
<dbReference type="AlphaFoldDB" id="W7DH59"/>
<comment type="caution">
    <text evidence="2">The sequence shown here is derived from an EMBL/GenBank/DDBJ whole genome shotgun (WGS) entry which is preliminary data.</text>
</comment>
<evidence type="ECO:0000313" key="2">
    <source>
        <dbReference type="EMBL" id="EUJ44688.1"/>
    </source>
</evidence>
<reference evidence="2 3" key="1">
    <citation type="submission" date="2012-12" db="EMBL/GenBank/DDBJ databases">
        <title>Novel taxa of Listeriaceae from agricultural environments in the United States.</title>
        <authorList>
            <person name="den Bakker H.C."/>
            <person name="Allred A."/>
            <person name="Warchocki S."/>
            <person name="Wright E.M."/>
            <person name="Burrell A."/>
            <person name="Nightingale K.K."/>
            <person name="Kephart D."/>
            <person name="Wiedmann M."/>
        </authorList>
    </citation>
    <scope>NUCLEOTIDE SEQUENCE [LARGE SCALE GENOMIC DNA]</scope>
    <source>
        <strain evidence="2 3">FSL S10-1203</strain>
    </source>
</reference>
<keyword evidence="1" id="KW-0472">Membrane</keyword>
<dbReference type="Proteomes" id="UP000019241">
    <property type="component" value="Unassembled WGS sequence"/>
</dbReference>
<keyword evidence="1" id="KW-1133">Transmembrane helix</keyword>
<feature type="transmembrane region" description="Helical" evidence="1">
    <location>
        <begin position="25"/>
        <end position="58"/>
    </location>
</feature>
<sequence length="76" mass="8780">MEVIRLIESFFHIVGQLIGQFVHLWFSAIGLIVVSVLYIMIYFAVVGSLVFLVIYGLIRFIRKRKFKKSSNKEEGA</sequence>
<evidence type="ECO:0000256" key="1">
    <source>
        <dbReference type="SAM" id="Phobius"/>
    </source>
</evidence>
<name>W7DH59_9LIST</name>
<gene>
    <name evidence="2" type="ORF">MCOL2_19711</name>
</gene>
<keyword evidence="1" id="KW-0812">Transmembrane</keyword>
<dbReference type="EMBL" id="AODM01000082">
    <property type="protein sequence ID" value="EUJ44688.1"/>
    <property type="molecule type" value="Genomic_DNA"/>
</dbReference>
<protein>
    <submittedName>
        <fullName evidence="2">Uncharacterized protein</fullName>
    </submittedName>
</protein>
<accession>W7DH59</accession>
<proteinExistence type="predicted"/>